<sequence length="144" mass="14812">MLAHASRCTPKRSACPRGENAAFTAARRPVCARRIVSSTAHLARHQQRNQNCRRHGARKVETRALLPMAGTSYALAVALHASKAKLPALVVATKGQVAGAAPPLALLASAVLAAVASLLVTKGLNEEVAGDQEASSTTSAGSQA</sequence>
<protein>
    <submittedName>
        <fullName evidence="2">Uncharacterized protein</fullName>
    </submittedName>
</protein>
<feature type="transmembrane region" description="Helical" evidence="1">
    <location>
        <begin position="64"/>
        <end position="81"/>
    </location>
</feature>
<feature type="transmembrane region" description="Helical" evidence="1">
    <location>
        <begin position="101"/>
        <end position="120"/>
    </location>
</feature>
<dbReference type="EMBL" id="CP151507">
    <property type="protein sequence ID" value="WZN63250.1"/>
    <property type="molecule type" value="Genomic_DNA"/>
</dbReference>
<gene>
    <name evidence="2" type="ORF">HKI87_07g47980</name>
</gene>
<evidence type="ECO:0000313" key="2">
    <source>
        <dbReference type="EMBL" id="WZN63250.1"/>
    </source>
</evidence>
<keyword evidence="1" id="KW-0812">Transmembrane</keyword>
<name>A0AAX4PA53_9CHLO</name>
<accession>A0AAX4PA53</accession>
<dbReference type="Proteomes" id="UP001472866">
    <property type="component" value="Chromosome 07"/>
</dbReference>
<reference evidence="2 3" key="1">
    <citation type="submission" date="2024-03" db="EMBL/GenBank/DDBJ databases">
        <title>Complete genome sequence of the green alga Chloropicon roscoffensis RCC1871.</title>
        <authorList>
            <person name="Lemieux C."/>
            <person name="Pombert J.-F."/>
            <person name="Otis C."/>
            <person name="Turmel M."/>
        </authorList>
    </citation>
    <scope>NUCLEOTIDE SEQUENCE [LARGE SCALE GENOMIC DNA]</scope>
    <source>
        <strain evidence="2 3">RCC1871</strain>
    </source>
</reference>
<organism evidence="2 3">
    <name type="scientific">Chloropicon roscoffensis</name>
    <dbReference type="NCBI Taxonomy" id="1461544"/>
    <lineage>
        <taxon>Eukaryota</taxon>
        <taxon>Viridiplantae</taxon>
        <taxon>Chlorophyta</taxon>
        <taxon>Chloropicophyceae</taxon>
        <taxon>Chloropicales</taxon>
        <taxon>Chloropicaceae</taxon>
        <taxon>Chloropicon</taxon>
    </lineage>
</organism>
<keyword evidence="3" id="KW-1185">Reference proteome</keyword>
<evidence type="ECO:0000256" key="1">
    <source>
        <dbReference type="SAM" id="Phobius"/>
    </source>
</evidence>
<keyword evidence="1" id="KW-1133">Transmembrane helix</keyword>
<evidence type="ECO:0000313" key="3">
    <source>
        <dbReference type="Proteomes" id="UP001472866"/>
    </source>
</evidence>
<proteinExistence type="predicted"/>
<keyword evidence="1" id="KW-0472">Membrane</keyword>
<dbReference type="AlphaFoldDB" id="A0AAX4PA53"/>